<evidence type="ECO:0000313" key="2">
    <source>
        <dbReference type="Proteomes" id="UP000003185"/>
    </source>
</evidence>
<sequence>MAYYVNSFQLRIYNCLQKFFVDESESIIEMNDNKLSEQFDLALIETHGKSKILKNLSLFKQPCLIILLNYQKII</sequence>
<evidence type="ECO:0000313" key="1">
    <source>
        <dbReference type="EMBL" id="EDJ92761.1"/>
    </source>
</evidence>
<dbReference type="Proteomes" id="UP000003185">
    <property type="component" value="Unassembled WGS sequence"/>
</dbReference>
<proteinExistence type="predicted"/>
<accession>A0A0H3PH11</accession>
<comment type="caution">
    <text evidence="1">The sequence shown here is derived from an EMBL/GenBank/DDBJ whole genome shotgun (WGS) entry which is preliminary data.</text>
</comment>
<gene>
    <name evidence="1" type="ORF">CGSHi3655_03811</name>
</gene>
<dbReference type="EMBL" id="AAZF01000005">
    <property type="protein sequence ID" value="EDJ92761.1"/>
    <property type="molecule type" value="Genomic_DNA"/>
</dbReference>
<reference evidence="1 2" key="1">
    <citation type="journal article" date="2007" name="Genome Biol.">
        <title>Characterization and modeling of the Haemophilus influenzae core and supragenomes based on the complete genomic sequences of Rd and 12 clinical nontypeable strains.</title>
        <authorList>
            <person name="Hogg J.S."/>
            <person name="Hu F.Z."/>
            <person name="Janto B."/>
            <person name="Boissy R."/>
            <person name="Hayes J."/>
            <person name="Keefe R."/>
            <person name="Post J.C."/>
            <person name="Ehrlich G.D."/>
        </authorList>
    </citation>
    <scope>NUCLEOTIDE SEQUENCE [LARGE SCALE GENOMIC DNA]</scope>
    <source>
        <strain evidence="2">NTHi 3655</strain>
    </source>
</reference>
<dbReference type="AlphaFoldDB" id="A0A0H3PH11"/>
<protein>
    <submittedName>
        <fullName evidence="1">Uncharacterized protein</fullName>
    </submittedName>
</protein>
<organism evidence="1 2">
    <name type="scientific">Haemophilus influenzae (strain NTHi 3655)</name>
    <dbReference type="NCBI Taxonomy" id="375177"/>
    <lineage>
        <taxon>Bacteria</taxon>
        <taxon>Pseudomonadati</taxon>
        <taxon>Pseudomonadota</taxon>
        <taxon>Gammaproteobacteria</taxon>
        <taxon>Pasteurellales</taxon>
        <taxon>Pasteurellaceae</taxon>
        <taxon>Haemophilus</taxon>
    </lineage>
</organism>
<name>A0A0H3PH11_HAEI3</name>